<dbReference type="PANTHER" id="PTHR13989:SF16">
    <property type="entry name" value="REPLICATION PROTEIN A2"/>
    <property type="match status" value="1"/>
</dbReference>
<proteinExistence type="predicted"/>
<dbReference type="GO" id="GO:0006289">
    <property type="term" value="P:nucleotide-excision repair"/>
    <property type="evidence" value="ECO:0007669"/>
    <property type="project" value="TreeGrafter"/>
</dbReference>
<protein>
    <submittedName>
        <fullName evidence="5">Replication factor A protein 2</fullName>
    </submittedName>
</protein>
<dbReference type="Proteomes" id="UP000076154">
    <property type="component" value="Unassembled WGS sequence"/>
</dbReference>
<dbReference type="GO" id="GO:0000781">
    <property type="term" value="C:chromosome, telomeric region"/>
    <property type="evidence" value="ECO:0007669"/>
    <property type="project" value="TreeGrafter"/>
</dbReference>
<evidence type="ECO:0000313" key="5">
    <source>
        <dbReference type="EMBL" id="RDB21448.1"/>
    </source>
</evidence>
<evidence type="ECO:0000256" key="2">
    <source>
        <dbReference type="ARBA" id="ARBA00023125"/>
    </source>
</evidence>
<keyword evidence="2" id="KW-0238">DNA-binding</keyword>
<dbReference type="GO" id="GO:0003697">
    <property type="term" value="F:single-stranded DNA binding"/>
    <property type="evidence" value="ECO:0007669"/>
    <property type="project" value="TreeGrafter"/>
</dbReference>
<dbReference type="InterPro" id="IPR012340">
    <property type="entry name" value="NA-bd_OB-fold"/>
</dbReference>
<dbReference type="OrthoDB" id="25571at2759"/>
<organism evidence="5 6">
    <name type="scientific">Hypsizygus marmoreus</name>
    <name type="common">White beech mushroom</name>
    <name type="synonym">Agaricus marmoreus</name>
    <dbReference type="NCBI Taxonomy" id="39966"/>
    <lineage>
        <taxon>Eukaryota</taxon>
        <taxon>Fungi</taxon>
        <taxon>Dikarya</taxon>
        <taxon>Basidiomycota</taxon>
        <taxon>Agaricomycotina</taxon>
        <taxon>Agaricomycetes</taxon>
        <taxon>Agaricomycetidae</taxon>
        <taxon>Agaricales</taxon>
        <taxon>Tricholomatineae</taxon>
        <taxon>Lyophyllaceae</taxon>
        <taxon>Hypsizygus</taxon>
    </lineage>
</organism>
<dbReference type="GO" id="GO:0006260">
    <property type="term" value="P:DNA replication"/>
    <property type="evidence" value="ECO:0007669"/>
    <property type="project" value="TreeGrafter"/>
</dbReference>
<evidence type="ECO:0000256" key="4">
    <source>
        <dbReference type="SAM" id="MobiDB-lite"/>
    </source>
</evidence>
<comment type="caution">
    <text evidence="5">The sequence shown here is derived from an EMBL/GenBank/DDBJ whole genome shotgun (WGS) entry which is preliminary data.</text>
</comment>
<dbReference type="SUPFAM" id="SSF50249">
    <property type="entry name" value="Nucleic acid-binding proteins"/>
    <property type="match status" value="1"/>
</dbReference>
<accession>A0A369JHU9</accession>
<keyword evidence="3" id="KW-0539">Nucleus</keyword>
<feature type="compositionally biased region" description="Pro residues" evidence="4">
    <location>
        <begin position="323"/>
        <end position="334"/>
    </location>
</feature>
<dbReference type="Gene3D" id="2.40.50.140">
    <property type="entry name" value="Nucleic acid-binding proteins"/>
    <property type="match status" value="1"/>
</dbReference>
<comment type="subcellular location">
    <subcellularLocation>
        <location evidence="1">Nucleus</location>
    </subcellularLocation>
</comment>
<evidence type="ECO:0000313" key="6">
    <source>
        <dbReference type="Proteomes" id="UP000076154"/>
    </source>
</evidence>
<dbReference type="AlphaFoldDB" id="A0A369JHU9"/>
<keyword evidence="6" id="KW-1185">Reference proteome</keyword>
<feature type="region of interest" description="Disordered" evidence="4">
    <location>
        <begin position="199"/>
        <end position="245"/>
    </location>
</feature>
<sequence>MDNHQNEESSVNHQLPQPPQYEVKDVIRRVTIRQMLEADQLHTTAPFKIEGKEFQKVIIIANVCSFREFSTYSDVELDDGTGRIRAHQWNNGSQLDPDQLQVQKLPYVRVIGELEQYKGRKSIRAAKIETVSEPHALYEHILHAIYDTLIYERGPSPPIQITPQPLIDTEADDSLADDSDFAEFYAPPAPPDHVTKLVGPHIDAHTPYPPPRSPDSTVQKEETSEYNPRDAFVPASTGHGKGKAKATTAELLDPISLHEGLGQQLNTFTSVTSLGMGIPSTSGAGRVVLPRLSRGQHSSDHLQYPTTPTTSQTDVHPGSPMAESPPPSSPPSYPATPSSHSPRKPSARQDPFSRLTPLQRDILLHIQAVKSQNARQVSIYPSIDNSGVEDYWKGVAVSDIIMAIRVRYPSLNADKFGEALEYLFEEGYIFTTADDEHYSCI</sequence>
<gene>
    <name evidence="5" type="primary">ssb2_0</name>
    <name evidence="5" type="ORF">Hypma_011668</name>
</gene>
<dbReference type="GO" id="GO:0000724">
    <property type="term" value="P:double-strand break repair via homologous recombination"/>
    <property type="evidence" value="ECO:0007669"/>
    <property type="project" value="TreeGrafter"/>
</dbReference>
<feature type="region of interest" description="Disordered" evidence="4">
    <location>
        <begin position="295"/>
        <end position="351"/>
    </location>
</feature>
<evidence type="ECO:0000256" key="3">
    <source>
        <dbReference type="ARBA" id="ARBA00023242"/>
    </source>
</evidence>
<name>A0A369JHU9_HYPMA</name>
<dbReference type="EMBL" id="LUEZ02000055">
    <property type="protein sequence ID" value="RDB21448.1"/>
    <property type="molecule type" value="Genomic_DNA"/>
</dbReference>
<dbReference type="GO" id="GO:0005662">
    <property type="term" value="C:DNA replication factor A complex"/>
    <property type="evidence" value="ECO:0007669"/>
    <property type="project" value="TreeGrafter"/>
</dbReference>
<dbReference type="STRING" id="39966.A0A369JHU9"/>
<dbReference type="Gene3D" id="1.10.10.10">
    <property type="entry name" value="Winged helix-like DNA-binding domain superfamily/Winged helix DNA-binding domain"/>
    <property type="match status" value="1"/>
</dbReference>
<reference evidence="5" key="1">
    <citation type="submission" date="2018-04" db="EMBL/GenBank/DDBJ databases">
        <title>Whole genome sequencing of Hypsizygus marmoreus.</title>
        <authorList>
            <person name="Choi I.-G."/>
            <person name="Min B."/>
            <person name="Kim J.-G."/>
            <person name="Kim S."/>
            <person name="Oh Y.-L."/>
            <person name="Kong W.-S."/>
            <person name="Park H."/>
            <person name="Jeong J."/>
            <person name="Song E.-S."/>
        </authorList>
    </citation>
    <scope>NUCLEOTIDE SEQUENCE [LARGE SCALE GENOMIC DNA]</scope>
    <source>
        <strain evidence="5">51987-8</strain>
    </source>
</reference>
<dbReference type="InParanoid" id="A0A369JHU9"/>
<dbReference type="GO" id="GO:0035861">
    <property type="term" value="C:site of double-strand break"/>
    <property type="evidence" value="ECO:0007669"/>
    <property type="project" value="TreeGrafter"/>
</dbReference>
<dbReference type="InterPro" id="IPR040260">
    <property type="entry name" value="RFA2-like"/>
</dbReference>
<dbReference type="PANTHER" id="PTHR13989">
    <property type="entry name" value="REPLICATION PROTEIN A-RELATED"/>
    <property type="match status" value="1"/>
</dbReference>
<evidence type="ECO:0000256" key="1">
    <source>
        <dbReference type="ARBA" id="ARBA00004123"/>
    </source>
</evidence>
<dbReference type="InterPro" id="IPR036388">
    <property type="entry name" value="WH-like_DNA-bd_sf"/>
</dbReference>
<feature type="compositionally biased region" description="Polar residues" evidence="4">
    <location>
        <begin position="304"/>
        <end position="314"/>
    </location>
</feature>